<keyword evidence="7 11" id="KW-0249">Electron transport</keyword>
<evidence type="ECO:0000256" key="11">
    <source>
        <dbReference type="HAMAP-Rule" id="MF_00566"/>
    </source>
</evidence>
<evidence type="ECO:0000256" key="5">
    <source>
        <dbReference type="ARBA" id="ARBA00022448"/>
    </source>
</evidence>
<dbReference type="GO" id="GO:0031676">
    <property type="term" value="C:plasma membrane-derived thylakoid membrane"/>
    <property type="evidence" value="ECO:0007669"/>
    <property type="project" value="UniProtKB-SubCell"/>
</dbReference>
<dbReference type="NCBIfam" id="TIGR02656">
    <property type="entry name" value="cyanin_plasto"/>
    <property type="match status" value="1"/>
</dbReference>
<evidence type="ECO:0000256" key="1">
    <source>
        <dbReference type="ARBA" id="ARBA00002820"/>
    </source>
</evidence>
<dbReference type="InterPro" id="IPR001235">
    <property type="entry name" value="Copper_blue_Plastocyanin"/>
</dbReference>
<dbReference type="InterPro" id="IPR008972">
    <property type="entry name" value="Cupredoxin"/>
</dbReference>
<accession>K9YMC8</accession>
<evidence type="ECO:0000259" key="13">
    <source>
        <dbReference type="Pfam" id="PF00127"/>
    </source>
</evidence>
<feature type="chain" id="PRO_5009016567" description="Plastocyanin" evidence="11">
    <location>
        <begin position="29"/>
        <end position="119"/>
    </location>
</feature>
<comment type="function">
    <text evidence="1 11">Participates in electron transfer between P700 and the cytochrome b6-f complex in photosystem I.</text>
</comment>
<evidence type="ECO:0000256" key="12">
    <source>
        <dbReference type="PIRSR" id="PIRSR602387-1"/>
    </source>
</evidence>
<keyword evidence="15" id="KW-1185">Reference proteome</keyword>
<keyword evidence="9 11" id="KW-0793">Thylakoid</keyword>
<evidence type="ECO:0000256" key="10">
    <source>
        <dbReference type="ARBA" id="ARBA00023136"/>
    </source>
</evidence>
<comment type="cofactor">
    <cofactor evidence="12">
        <name>Cu(2+)</name>
        <dbReference type="ChEBI" id="CHEBI:29036"/>
    </cofactor>
    <text evidence="12">The crystal structure with reduced Cu(1+) has also been determined.</text>
</comment>
<dbReference type="GO" id="GO:0005507">
    <property type="term" value="F:copper ion binding"/>
    <property type="evidence" value="ECO:0007669"/>
    <property type="project" value="UniProtKB-UniRule"/>
</dbReference>
<protein>
    <recommendedName>
        <fullName evidence="4 11">Plastocyanin</fullName>
    </recommendedName>
</protein>
<dbReference type="PANTHER" id="PTHR34192">
    <property type="entry name" value="PLASTOCYANIN MAJOR ISOFORM, CHLOROPLASTIC-RELATED"/>
    <property type="match status" value="1"/>
</dbReference>
<gene>
    <name evidence="11" type="primary">petE</name>
    <name evidence="14" type="ordered locus">Cyast_1666</name>
</gene>
<proteinExistence type="inferred from homology"/>
<reference evidence="15" key="1">
    <citation type="journal article" date="2013" name="Proc. Natl. Acad. Sci. U.S.A.">
        <title>Improving the coverage of the cyanobacterial phylum using diversity-driven genome sequencing.</title>
        <authorList>
            <person name="Shih P.M."/>
            <person name="Wu D."/>
            <person name="Latifi A."/>
            <person name="Axen S.D."/>
            <person name="Fewer D.P."/>
            <person name="Talla E."/>
            <person name="Calteau A."/>
            <person name="Cai F."/>
            <person name="Tandeau de Marsac N."/>
            <person name="Rippka R."/>
            <person name="Herdman M."/>
            <person name="Sivonen K."/>
            <person name="Coursin T."/>
            <person name="Laurent T."/>
            <person name="Goodwin L."/>
            <person name="Nolan M."/>
            <person name="Davenport K.W."/>
            <person name="Han C.S."/>
            <person name="Rubin E.M."/>
            <person name="Eisen J.A."/>
            <person name="Woyke T."/>
            <person name="Gugger M."/>
            <person name="Kerfeld C.A."/>
        </authorList>
    </citation>
    <scope>NUCLEOTIDE SEQUENCE [LARGE SCALE GENOMIC DNA]</scope>
    <source>
        <strain evidence="15">ATCC 29140 / PCC 7202</strain>
    </source>
</reference>
<dbReference type="InterPro" id="IPR002387">
    <property type="entry name" value="Plastocyanin"/>
</dbReference>
<dbReference type="PRINTS" id="PR00157">
    <property type="entry name" value="PLASTOCYANIN"/>
</dbReference>
<evidence type="ECO:0000256" key="6">
    <source>
        <dbReference type="ARBA" id="ARBA00022723"/>
    </source>
</evidence>
<evidence type="ECO:0000256" key="3">
    <source>
        <dbReference type="ARBA" id="ARBA00005338"/>
    </source>
</evidence>
<dbReference type="Pfam" id="PF00127">
    <property type="entry name" value="Copper-bind"/>
    <property type="match status" value="1"/>
</dbReference>
<evidence type="ECO:0000256" key="4">
    <source>
        <dbReference type="ARBA" id="ARBA00020130"/>
    </source>
</evidence>
<comment type="similarity">
    <text evidence="3 11">Belongs to the plastocyanin family.</text>
</comment>
<dbReference type="EMBL" id="CP003940">
    <property type="protein sequence ID" value="AFZ47627.1"/>
    <property type="molecule type" value="Genomic_DNA"/>
</dbReference>
<dbReference type="HOGENOM" id="CLU_084115_0_1_3"/>
<dbReference type="HAMAP" id="MF_00566">
    <property type="entry name" value="Cytb6_f_plastocyanin"/>
    <property type="match status" value="1"/>
</dbReference>
<evidence type="ECO:0000256" key="2">
    <source>
        <dbReference type="ARBA" id="ARBA00004526"/>
    </source>
</evidence>
<dbReference type="InterPro" id="IPR023511">
    <property type="entry name" value="Plastocyanin_cyanobac"/>
</dbReference>
<feature type="signal peptide" evidence="11">
    <location>
        <begin position="1"/>
        <end position="28"/>
    </location>
</feature>
<evidence type="ECO:0000256" key="9">
    <source>
        <dbReference type="ARBA" id="ARBA00023078"/>
    </source>
</evidence>
<keyword evidence="11" id="KW-0732">Signal</keyword>
<name>K9YMC8_CYASC</name>
<feature type="binding site" evidence="11 12">
    <location>
        <position position="107"/>
    </location>
    <ligand>
        <name>Cu cation</name>
        <dbReference type="ChEBI" id="CHEBI:23378"/>
    </ligand>
</feature>
<feature type="binding site" evidence="11 12">
    <location>
        <position position="104"/>
    </location>
    <ligand>
        <name>Cu cation</name>
        <dbReference type="ChEBI" id="CHEBI:23378"/>
    </ligand>
</feature>
<dbReference type="PROSITE" id="PS00196">
    <property type="entry name" value="COPPER_BLUE"/>
    <property type="match status" value="1"/>
</dbReference>
<evidence type="ECO:0000256" key="8">
    <source>
        <dbReference type="ARBA" id="ARBA00023008"/>
    </source>
</evidence>
<feature type="domain" description="Blue (type 1) copper" evidence="13">
    <location>
        <begin position="31"/>
        <end position="119"/>
    </location>
</feature>
<dbReference type="InterPro" id="IPR028871">
    <property type="entry name" value="BlueCu_1_BS"/>
</dbReference>
<keyword evidence="5 11" id="KW-0813">Transport</keyword>
<dbReference type="PRINTS" id="PR00156">
    <property type="entry name" value="COPPERBLUE"/>
</dbReference>
<dbReference type="STRING" id="292563.Cyast_1666"/>
<organism evidence="14 15">
    <name type="scientific">Cyanobacterium stanieri (strain ATCC 29140 / PCC 7202)</name>
    <dbReference type="NCBI Taxonomy" id="292563"/>
    <lineage>
        <taxon>Bacteria</taxon>
        <taxon>Bacillati</taxon>
        <taxon>Cyanobacteriota</taxon>
        <taxon>Cyanophyceae</taxon>
        <taxon>Oscillatoriophycideae</taxon>
        <taxon>Chroococcales</taxon>
        <taxon>Geminocystaceae</taxon>
        <taxon>Cyanobacterium</taxon>
    </lineage>
</organism>
<dbReference type="PANTHER" id="PTHR34192:SF10">
    <property type="entry name" value="PLASTOCYANIN MAJOR ISOFORM, CHLOROPLASTIC-RELATED"/>
    <property type="match status" value="1"/>
</dbReference>
<keyword evidence="8 11" id="KW-0186">Copper</keyword>
<dbReference type="SUPFAM" id="SSF49503">
    <property type="entry name" value="Cupredoxins"/>
    <property type="match status" value="1"/>
</dbReference>
<feature type="binding site" evidence="11 12">
    <location>
        <position position="67"/>
    </location>
    <ligand>
        <name>Cu cation</name>
        <dbReference type="ChEBI" id="CHEBI:23378"/>
    </ligand>
</feature>
<sequence precursor="true">MFKKIGLFLSSLVLAMMVVISATAPANAETVEVKMGADSGMLAFQPAEVTIKAGDTVKWVNNKLAPHNVVFDGSPELSHKGLAFSPGESFEVTFSEPGEYNYYCEPHRGAGMNGKVVVQ</sequence>
<dbReference type="Proteomes" id="UP000010483">
    <property type="component" value="Chromosome"/>
</dbReference>
<dbReference type="InterPro" id="IPR000923">
    <property type="entry name" value="BlueCu_1"/>
</dbReference>
<keyword evidence="6 11" id="KW-0479">Metal-binding</keyword>
<evidence type="ECO:0000256" key="7">
    <source>
        <dbReference type="ARBA" id="ARBA00022982"/>
    </source>
</evidence>
<dbReference type="Gene3D" id="2.60.40.420">
    <property type="entry name" value="Cupredoxins - blue copper proteins"/>
    <property type="match status" value="1"/>
</dbReference>
<dbReference type="PATRIC" id="fig|292563.3.peg.1737"/>
<comment type="subcellular location">
    <subcellularLocation>
        <location evidence="2 11">Cellular thylakoid membrane</location>
        <topology evidence="2 11">Peripheral membrane protein</topology>
        <orientation evidence="2 11">Lumenal side</orientation>
    </subcellularLocation>
</comment>
<evidence type="ECO:0000313" key="14">
    <source>
        <dbReference type="EMBL" id="AFZ47627.1"/>
    </source>
</evidence>
<dbReference type="GO" id="GO:0009055">
    <property type="term" value="F:electron transfer activity"/>
    <property type="evidence" value="ECO:0007669"/>
    <property type="project" value="UniProtKB-UniRule"/>
</dbReference>
<dbReference type="KEGG" id="csn:Cyast_1666"/>
<feature type="binding site" evidence="11 12">
    <location>
        <position position="112"/>
    </location>
    <ligand>
        <name>Cu cation</name>
        <dbReference type="ChEBI" id="CHEBI:23378"/>
    </ligand>
</feature>
<keyword evidence="10 11" id="KW-0472">Membrane</keyword>
<evidence type="ECO:0000313" key="15">
    <source>
        <dbReference type="Proteomes" id="UP000010483"/>
    </source>
</evidence>
<dbReference type="eggNOG" id="COG3794">
    <property type="taxonomic scope" value="Bacteria"/>
</dbReference>
<dbReference type="AlphaFoldDB" id="K9YMC8"/>
<dbReference type="CDD" id="cd04219">
    <property type="entry name" value="Plastocyanin"/>
    <property type="match status" value="1"/>
</dbReference>